<organism evidence="2 3">
    <name type="scientific">Pythium insidiosum</name>
    <name type="common">Pythiosis disease agent</name>
    <dbReference type="NCBI Taxonomy" id="114742"/>
    <lineage>
        <taxon>Eukaryota</taxon>
        <taxon>Sar</taxon>
        <taxon>Stramenopiles</taxon>
        <taxon>Oomycota</taxon>
        <taxon>Peronosporomycetes</taxon>
        <taxon>Pythiales</taxon>
        <taxon>Pythiaceae</taxon>
        <taxon>Pythium</taxon>
    </lineage>
</organism>
<proteinExistence type="predicted"/>
<comment type="caution">
    <text evidence="2">The sequence shown here is derived from an EMBL/GenBank/DDBJ whole genome shotgun (WGS) entry which is preliminary data.</text>
</comment>
<protein>
    <submittedName>
        <fullName evidence="2">Uncharacterized protein</fullName>
    </submittedName>
</protein>
<accession>A0AAD5MER2</accession>
<gene>
    <name evidence="2" type="ORF">P43SY_005947</name>
</gene>
<dbReference type="Proteomes" id="UP001209570">
    <property type="component" value="Unassembled WGS sequence"/>
</dbReference>
<dbReference type="EMBL" id="JAKCXM010000053">
    <property type="protein sequence ID" value="KAJ0404948.1"/>
    <property type="molecule type" value="Genomic_DNA"/>
</dbReference>
<feature type="compositionally biased region" description="Polar residues" evidence="1">
    <location>
        <begin position="231"/>
        <end position="240"/>
    </location>
</feature>
<evidence type="ECO:0000313" key="2">
    <source>
        <dbReference type="EMBL" id="KAJ0404948.1"/>
    </source>
</evidence>
<evidence type="ECO:0000313" key="3">
    <source>
        <dbReference type="Proteomes" id="UP001209570"/>
    </source>
</evidence>
<sequence>MVADDVRQVLTTCPSLRSLSITHDGACWSRPNTLETCATLEELHLVLREGVKQLSKFSPEELSQGSLRQLMALRVSVFGSGMLRASRSTLTDIIQHCKRLGYVHWENKWCDLDSVPHFQERVKLTQKALGRHVEQERIGHICAPAKLELWVDDEGFFAGQLLAMGNRSSSRTHGQPASPDSTPPTPDGLGTSCEVGASGQLRRQDAERIARTWLKQLRGHVHLQQLLAMGNRSSSRTHGQPASPDSTPPTPDGLGTSCEVGANGQLRRQDAERIARTWLKQLRGHVHLQQVEPALGLVNSYDWIVFDWGLDHGYGMPTQRPQDIACATHATTVVWAALARCAGYGASENPDFWREVFCDLLKEPPPPPPLMDAPPRLEHPLPVSGAVRFFDRHDRVFPRVKLAIPHCHQDDVCASFCGFMSSESRHLSTFDWAWLGFVIFNPQTSRKSALERLSVKIDDMSGDKLNAIASMAQGNNLLRWHPSRPTEEHTLSTAYHTTRLPQGTIVFAEPNTDAAIVLQVESDMIDVDVGASRGHRSSRSTRICMTMLDGFVVPHAAYSVFHGSSAAEARPLAPTDHLALRFFSPEAARSGAVPSDRHLREFVQLDAQLKALQQQLHSHSTALSPAVSRHVEVAQSAAVVECLAFFPRLLTPESFTWPDFLTTLFAKLAELYAHTPLNAMLERSESRAAAWKLLTTMPTLLKDHDAVRTTTLQTIGSAQTSTDEQRLLVQVVRGLLPFDPRIRVSVLELVLTKDRKLPQHCELLADAAVSSVDAQRAWTHCTTLYREVVDVDDAIVCLRSTFDISRVHRSSIPLKLVMDLFKQITKEETRCEVLAFAWSAMTRVISTGDDYLPNSLGEELQQIAVDTIRDVVSTTTTKAAAVQLLRAYGHRFIRPQGLNHRTHHLATRLRTIGDNYKALRASALGLTAADLDCLALRANACSLLADAIEALLLEQSGQACQDEALVMYRSTSGHVRIVVDAVSQLASDLEGKVNKISRLPSSRRPSVGATILQQLLTAMHELPWPLPHQFFRSSAPKSQKLHASVQFLTHSERTASTSKTRPRSTLGVAHGTDFTCTLAACVAMQPDVWRSLELTAVRVEVLLASEDKTNASVAIRTVDLPVPSHEKIRRSGTMGYAPVDLPVHVSVEQLGRKGNFTLQARLSVIDSFGEMWPIESTGGHRGVIVY</sequence>
<feature type="region of interest" description="Disordered" evidence="1">
    <location>
        <begin position="230"/>
        <end position="264"/>
    </location>
</feature>
<dbReference type="AlphaFoldDB" id="A0AAD5MER2"/>
<name>A0AAD5MER2_PYTIN</name>
<reference evidence="2" key="1">
    <citation type="submission" date="2021-12" db="EMBL/GenBank/DDBJ databases">
        <title>Prjna785345.</title>
        <authorList>
            <person name="Rujirawat T."/>
            <person name="Krajaejun T."/>
        </authorList>
    </citation>
    <scope>NUCLEOTIDE SEQUENCE</scope>
    <source>
        <strain evidence="2">Pi057C3</strain>
    </source>
</reference>
<evidence type="ECO:0000256" key="1">
    <source>
        <dbReference type="SAM" id="MobiDB-lite"/>
    </source>
</evidence>
<keyword evidence="3" id="KW-1185">Reference proteome</keyword>
<feature type="region of interest" description="Disordered" evidence="1">
    <location>
        <begin position="167"/>
        <end position="201"/>
    </location>
</feature>